<feature type="chain" id="PRO_5045772331" description="Lipoprotein" evidence="1">
    <location>
        <begin position="25"/>
        <end position="121"/>
    </location>
</feature>
<evidence type="ECO:0000313" key="3">
    <source>
        <dbReference type="Proteomes" id="UP001597180"/>
    </source>
</evidence>
<evidence type="ECO:0008006" key="4">
    <source>
        <dbReference type="Google" id="ProtNLM"/>
    </source>
</evidence>
<organism evidence="2 3">
    <name type="scientific">Paenibacillus vulneris</name>
    <dbReference type="NCBI Taxonomy" id="1133364"/>
    <lineage>
        <taxon>Bacteria</taxon>
        <taxon>Bacillati</taxon>
        <taxon>Bacillota</taxon>
        <taxon>Bacilli</taxon>
        <taxon>Bacillales</taxon>
        <taxon>Paenibacillaceae</taxon>
        <taxon>Paenibacillus</taxon>
    </lineage>
</organism>
<keyword evidence="3" id="KW-1185">Reference proteome</keyword>
<evidence type="ECO:0000256" key="1">
    <source>
        <dbReference type="SAM" id="SignalP"/>
    </source>
</evidence>
<name>A0ABW3UII4_9BACL</name>
<reference evidence="3" key="1">
    <citation type="journal article" date="2019" name="Int. J. Syst. Evol. Microbiol.">
        <title>The Global Catalogue of Microorganisms (GCM) 10K type strain sequencing project: providing services to taxonomists for standard genome sequencing and annotation.</title>
        <authorList>
            <consortium name="The Broad Institute Genomics Platform"/>
            <consortium name="The Broad Institute Genome Sequencing Center for Infectious Disease"/>
            <person name="Wu L."/>
            <person name="Ma J."/>
        </authorList>
    </citation>
    <scope>NUCLEOTIDE SEQUENCE [LARGE SCALE GENOMIC DNA]</scope>
    <source>
        <strain evidence="3">CCUG 53270</strain>
    </source>
</reference>
<keyword evidence="1" id="KW-0732">Signal</keyword>
<protein>
    <recommendedName>
        <fullName evidence="4">Lipoprotein</fullName>
    </recommendedName>
</protein>
<gene>
    <name evidence="2" type="ORF">ACFQ4B_11695</name>
</gene>
<dbReference type="EMBL" id="JBHTLU010000013">
    <property type="protein sequence ID" value="MFD1220788.1"/>
    <property type="molecule type" value="Genomic_DNA"/>
</dbReference>
<dbReference type="RefSeq" id="WP_345587344.1">
    <property type="nucleotide sequence ID" value="NZ_BAABJG010000006.1"/>
</dbReference>
<dbReference type="PROSITE" id="PS51257">
    <property type="entry name" value="PROKAR_LIPOPROTEIN"/>
    <property type="match status" value="1"/>
</dbReference>
<feature type="signal peptide" evidence="1">
    <location>
        <begin position="1"/>
        <end position="24"/>
    </location>
</feature>
<comment type="caution">
    <text evidence="2">The sequence shown here is derived from an EMBL/GenBank/DDBJ whole genome shotgun (WGS) entry which is preliminary data.</text>
</comment>
<sequence>MKRWMVCLILAGLFILAGCSQPIAFSGNSELWKVDCSVDLSAKVQSYAIEYIGKESQPISKVEYAFENSKNFNSKGKSDTQSHHLVMTGKGTMTKPYEEEKSFKVRIQWDGKEETIAVVKK</sequence>
<proteinExistence type="predicted"/>
<accession>A0ABW3UII4</accession>
<evidence type="ECO:0000313" key="2">
    <source>
        <dbReference type="EMBL" id="MFD1220788.1"/>
    </source>
</evidence>
<dbReference type="Proteomes" id="UP001597180">
    <property type="component" value="Unassembled WGS sequence"/>
</dbReference>